<dbReference type="Pfam" id="PF01345">
    <property type="entry name" value="DUF11"/>
    <property type="match status" value="1"/>
</dbReference>
<dbReference type="PANTHER" id="PTHR30032">
    <property type="entry name" value="N-ACETYLMURAMOYL-L-ALANINE AMIDASE-RELATED"/>
    <property type="match status" value="1"/>
</dbReference>
<feature type="chain" id="PRO_5016766695" description="DUF11 domain-containing protein" evidence="1">
    <location>
        <begin position="23"/>
        <end position="459"/>
    </location>
</feature>
<accession>A0A346Y2W3</accession>
<evidence type="ECO:0000313" key="3">
    <source>
        <dbReference type="EMBL" id="AXV08810.1"/>
    </source>
</evidence>
<proteinExistence type="predicted"/>
<evidence type="ECO:0000256" key="1">
    <source>
        <dbReference type="SAM" id="SignalP"/>
    </source>
</evidence>
<feature type="signal peptide" evidence="1">
    <location>
        <begin position="1"/>
        <end position="22"/>
    </location>
</feature>
<organism evidence="3 4">
    <name type="scientific">Euzebya pacifica</name>
    <dbReference type="NCBI Taxonomy" id="1608957"/>
    <lineage>
        <taxon>Bacteria</taxon>
        <taxon>Bacillati</taxon>
        <taxon>Actinomycetota</taxon>
        <taxon>Nitriliruptoria</taxon>
        <taxon>Euzebyales</taxon>
    </lineage>
</organism>
<dbReference type="KEGG" id="euz:DVS28_a4143"/>
<dbReference type="InterPro" id="IPR051922">
    <property type="entry name" value="Bact_Sporulation_Assoc"/>
</dbReference>
<dbReference type="Pfam" id="PF04122">
    <property type="entry name" value="CW_binding_2"/>
    <property type="match status" value="3"/>
</dbReference>
<dbReference type="PANTHER" id="PTHR30032:SF8">
    <property type="entry name" value="GERMINATION-SPECIFIC N-ACETYLMURAMOYL-L-ALANINE AMIDASE"/>
    <property type="match status" value="1"/>
</dbReference>
<dbReference type="RefSeq" id="WP_164710822.1">
    <property type="nucleotide sequence ID" value="NZ_CP031165.1"/>
</dbReference>
<feature type="domain" description="DUF11" evidence="2">
    <location>
        <begin position="45"/>
        <end position="135"/>
    </location>
</feature>
<dbReference type="EMBL" id="CP031165">
    <property type="protein sequence ID" value="AXV08810.1"/>
    <property type="molecule type" value="Genomic_DNA"/>
</dbReference>
<dbReference type="AlphaFoldDB" id="A0A346Y2W3"/>
<evidence type="ECO:0000259" key="2">
    <source>
        <dbReference type="Pfam" id="PF01345"/>
    </source>
</evidence>
<sequence>MRSPLLAVAVILLLLAPAAAGAQGIFASADISALLRTSYDDDLLIQVANDGPSDATGVAVVTLPPGLLAVDLPAGCVAEGPTTLRCTTPELMPGSRTTFPVEIVQTERGAQQVAASVQGTASDPRSANDRATISIDTLPAPVVGHDPVEDAVVVSRMRFRGAAARVPHVVLARSDDVADALAGTALTGNAPLLYTATGALAPATAEEIDRVLPDGGTVLVLGGPGAIAEPVVEALRTRGHHPVRLAGVSRIGTALAVAERLVDSGADPSTVVVARAFGEGAAAWADAVAFGAYAASTATPVLLTDGDVGSREVAAWMAEHASARTIVAGGPAAVSDTALAGLPGVQRVAGPDRAGTAVAAAGLLLAQRPAGEGRDGDAAFHLVNGYLDDAWTHGLLAAGLAADEHAPLLYVDTHDAPEATEAALTSCRDSPVAIAVVGGPEVVDPSVRAHLDELDANAC</sequence>
<gene>
    <name evidence="3" type="ORF">DVS28_a4143</name>
</gene>
<keyword evidence="4" id="KW-1185">Reference proteome</keyword>
<name>A0A346Y2W3_9ACTN</name>
<protein>
    <recommendedName>
        <fullName evidence="2">DUF11 domain-containing protein</fullName>
    </recommendedName>
</protein>
<dbReference type="Proteomes" id="UP000264006">
    <property type="component" value="Chromosome"/>
</dbReference>
<dbReference type="InterPro" id="IPR001434">
    <property type="entry name" value="OmcB-like_DUF11"/>
</dbReference>
<dbReference type="InterPro" id="IPR007253">
    <property type="entry name" value="Cell_wall-bd_2"/>
</dbReference>
<keyword evidence="1" id="KW-0732">Signal</keyword>
<reference evidence="3 4" key="1">
    <citation type="submission" date="2018-09" db="EMBL/GenBank/DDBJ databases">
        <title>Complete genome sequence of Euzebya sp. DY32-46 isolated from seawater of Pacific Ocean.</title>
        <authorList>
            <person name="Xu L."/>
            <person name="Wu Y.-H."/>
            <person name="Xu X.-W."/>
        </authorList>
    </citation>
    <scope>NUCLEOTIDE SEQUENCE [LARGE SCALE GENOMIC DNA]</scope>
    <source>
        <strain evidence="3 4">DY32-46</strain>
    </source>
</reference>
<evidence type="ECO:0000313" key="4">
    <source>
        <dbReference type="Proteomes" id="UP000264006"/>
    </source>
</evidence>